<accession>A0A197K671</accession>
<dbReference type="Gene3D" id="1.10.1040.10">
    <property type="entry name" value="N-(1-d-carboxylethyl)-l-norvaline Dehydrogenase, domain 2"/>
    <property type="match status" value="1"/>
</dbReference>
<evidence type="ECO:0000259" key="5">
    <source>
        <dbReference type="Pfam" id="PF03446"/>
    </source>
</evidence>
<dbReference type="InterPro" id="IPR006115">
    <property type="entry name" value="6PGDH_NADP-bd"/>
</dbReference>
<dbReference type="InterPro" id="IPR015815">
    <property type="entry name" value="HIBADH-related"/>
</dbReference>
<dbReference type="SUPFAM" id="SSF48179">
    <property type="entry name" value="6-phosphogluconate dehydrogenase C-terminal domain-like"/>
    <property type="match status" value="1"/>
</dbReference>
<gene>
    <name evidence="7" type="ORF">K457DRAFT_144941</name>
</gene>
<dbReference type="Gene3D" id="3.40.50.720">
    <property type="entry name" value="NAD(P)-binding Rossmann-like Domain"/>
    <property type="match status" value="1"/>
</dbReference>
<dbReference type="STRING" id="1314771.A0A197K671"/>
<evidence type="ECO:0000313" key="7">
    <source>
        <dbReference type="EMBL" id="OAQ32201.1"/>
    </source>
</evidence>
<keyword evidence="2" id="KW-0560">Oxidoreductase</keyword>
<feature type="domain" description="6-phosphogluconate dehydrogenase NADP-binding" evidence="5">
    <location>
        <begin position="1"/>
        <end position="149"/>
    </location>
</feature>
<dbReference type="GO" id="GO:0051287">
    <property type="term" value="F:NAD binding"/>
    <property type="evidence" value="ECO:0007669"/>
    <property type="project" value="InterPro"/>
</dbReference>
<dbReference type="EMBL" id="KV442026">
    <property type="protein sequence ID" value="OAQ32201.1"/>
    <property type="molecule type" value="Genomic_DNA"/>
</dbReference>
<comment type="similarity">
    <text evidence="1">Belongs to the HIBADH-related family. NP60 subfamily.</text>
</comment>
<dbReference type="Pfam" id="PF03446">
    <property type="entry name" value="NAD_binding_2"/>
    <property type="match status" value="1"/>
</dbReference>
<dbReference type="GO" id="GO:0016491">
    <property type="term" value="F:oxidoreductase activity"/>
    <property type="evidence" value="ECO:0007669"/>
    <property type="project" value="UniProtKB-KW"/>
</dbReference>
<evidence type="ECO:0000256" key="1">
    <source>
        <dbReference type="ARBA" id="ARBA00007598"/>
    </source>
</evidence>
<dbReference type="PANTHER" id="PTHR43580">
    <property type="entry name" value="OXIDOREDUCTASE GLYR1-RELATED"/>
    <property type="match status" value="1"/>
</dbReference>
<dbReference type="PIRSF" id="PIRSF000103">
    <property type="entry name" value="HIBADH"/>
    <property type="match status" value="1"/>
</dbReference>
<feature type="domain" description="3-hydroxyisobutyrate dehydrogenase-like NAD-binding" evidence="6">
    <location>
        <begin position="160"/>
        <end position="278"/>
    </location>
</feature>
<evidence type="ECO:0000256" key="2">
    <source>
        <dbReference type="ARBA" id="ARBA00023002"/>
    </source>
</evidence>
<sequence>MAKNLHAYLASQGSHLTVWNRSLRKTDALKDQGAHIATSIQELVSTSNVIFTSLSTDAAVADVYDQLVQLASRVQEQIIFIETSTIHPSVAAKNQELLSSYPQQHAYLQCPVFGRPDRALADQLVFVTSGPAAALSRIHPLIASMSKSTIDLHTADVTKASSFKLLGNFFVAGSIELLAEGLALGEKLSLPQSSVLDLINGLFGSPVWIGYSQKIVEGKKSKEGGYPVELGLKDVGHMRRLAEEHGASLPTADVAYGHLERMKSQGKGDQDWTTLIEVIREGPSSSSLSFSTQDQ</sequence>
<dbReference type="InterPro" id="IPR036291">
    <property type="entry name" value="NAD(P)-bd_dom_sf"/>
</dbReference>
<protein>
    <submittedName>
        <fullName evidence="7">6-phosphogluconate dehydrogenase C-terminal domain-like protein</fullName>
    </submittedName>
</protein>
<dbReference type="InterPro" id="IPR051265">
    <property type="entry name" value="HIBADH-related_NP60_sf"/>
</dbReference>
<feature type="active site" evidence="4">
    <location>
        <position position="164"/>
    </location>
</feature>
<keyword evidence="3" id="KW-0520">NAD</keyword>
<dbReference type="PANTHER" id="PTHR43580:SF8">
    <property type="entry name" value="6-PHOSPHOGLUCONATE DEHYDROGENASE NADP-BINDING DOMAIN-CONTAINING PROTEIN-RELATED"/>
    <property type="match status" value="1"/>
</dbReference>
<evidence type="ECO:0000256" key="4">
    <source>
        <dbReference type="PIRSR" id="PIRSR000103-1"/>
    </source>
</evidence>
<proteinExistence type="inferred from homology"/>
<organism evidence="7 8">
    <name type="scientific">Linnemannia elongata AG-77</name>
    <dbReference type="NCBI Taxonomy" id="1314771"/>
    <lineage>
        <taxon>Eukaryota</taxon>
        <taxon>Fungi</taxon>
        <taxon>Fungi incertae sedis</taxon>
        <taxon>Mucoromycota</taxon>
        <taxon>Mortierellomycotina</taxon>
        <taxon>Mortierellomycetes</taxon>
        <taxon>Mortierellales</taxon>
        <taxon>Mortierellaceae</taxon>
        <taxon>Linnemannia</taxon>
    </lineage>
</organism>
<keyword evidence="8" id="KW-1185">Reference proteome</keyword>
<dbReference type="InterPro" id="IPR008927">
    <property type="entry name" value="6-PGluconate_DH-like_C_sf"/>
</dbReference>
<dbReference type="Proteomes" id="UP000078512">
    <property type="component" value="Unassembled WGS sequence"/>
</dbReference>
<dbReference type="Pfam" id="PF14833">
    <property type="entry name" value="NAD_binding_11"/>
    <property type="match status" value="1"/>
</dbReference>
<dbReference type="GO" id="GO:0050661">
    <property type="term" value="F:NADP binding"/>
    <property type="evidence" value="ECO:0007669"/>
    <property type="project" value="InterPro"/>
</dbReference>
<evidence type="ECO:0000256" key="3">
    <source>
        <dbReference type="ARBA" id="ARBA00023027"/>
    </source>
</evidence>
<evidence type="ECO:0000313" key="8">
    <source>
        <dbReference type="Proteomes" id="UP000078512"/>
    </source>
</evidence>
<dbReference type="InterPro" id="IPR013328">
    <property type="entry name" value="6PGD_dom2"/>
</dbReference>
<evidence type="ECO:0000259" key="6">
    <source>
        <dbReference type="Pfam" id="PF14833"/>
    </source>
</evidence>
<reference evidence="7 8" key="1">
    <citation type="submission" date="2016-05" db="EMBL/GenBank/DDBJ databases">
        <title>Genome sequencing reveals origins of a unique bacterial endosymbiosis in the earliest lineages of terrestrial Fungi.</title>
        <authorList>
            <consortium name="DOE Joint Genome Institute"/>
            <person name="Uehling J."/>
            <person name="Gryganskyi A."/>
            <person name="Hameed K."/>
            <person name="Tschaplinski T."/>
            <person name="Misztal P."/>
            <person name="Wu S."/>
            <person name="Desiro A."/>
            <person name="Vande Pol N."/>
            <person name="Du Z.-Y."/>
            <person name="Zienkiewicz A."/>
            <person name="Zienkiewicz K."/>
            <person name="Morin E."/>
            <person name="Tisserant E."/>
            <person name="Splivallo R."/>
            <person name="Hainaut M."/>
            <person name="Henrissat B."/>
            <person name="Ohm R."/>
            <person name="Kuo A."/>
            <person name="Yan J."/>
            <person name="Lipzen A."/>
            <person name="Nolan M."/>
            <person name="Labutti K."/>
            <person name="Barry K."/>
            <person name="Goldstein A."/>
            <person name="Labbe J."/>
            <person name="Schadt C."/>
            <person name="Tuskan G."/>
            <person name="Grigoriev I."/>
            <person name="Martin F."/>
            <person name="Vilgalys R."/>
            <person name="Bonito G."/>
        </authorList>
    </citation>
    <scope>NUCLEOTIDE SEQUENCE [LARGE SCALE GENOMIC DNA]</scope>
    <source>
        <strain evidence="7 8">AG-77</strain>
    </source>
</reference>
<dbReference type="AlphaFoldDB" id="A0A197K671"/>
<dbReference type="OrthoDB" id="435038at2759"/>
<name>A0A197K671_9FUNG</name>
<dbReference type="SUPFAM" id="SSF51735">
    <property type="entry name" value="NAD(P)-binding Rossmann-fold domains"/>
    <property type="match status" value="1"/>
</dbReference>
<dbReference type="InterPro" id="IPR029154">
    <property type="entry name" value="HIBADH-like_NADP-bd"/>
</dbReference>